<reference evidence="2" key="1">
    <citation type="journal article" date="2015" name="Nature">
        <title>Complex archaea that bridge the gap between prokaryotes and eukaryotes.</title>
        <authorList>
            <person name="Spang A."/>
            <person name="Saw J.H."/>
            <person name="Jorgensen S.L."/>
            <person name="Zaremba-Niedzwiedzka K."/>
            <person name="Martijn J."/>
            <person name="Lind A.E."/>
            <person name="van Eijk R."/>
            <person name="Schleper C."/>
            <person name="Guy L."/>
            <person name="Ettema T.J."/>
        </authorList>
    </citation>
    <scope>NUCLEOTIDE SEQUENCE</scope>
</reference>
<proteinExistence type="predicted"/>
<dbReference type="AlphaFoldDB" id="A0A0F8ZH14"/>
<evidence type="ECO:0000313" key="2">
    <source>
        <dbReference type="EMBL" id="KKK59286.1"/>
    </source>
</evidence>
<dbReference type="EMBL" id="LAZR01063556">
    <property type="protein sequence ID" value="KKK59286.1"/>
    <property type="molecule type" value="Genomic_DNA"/>
</dbReference>
<organism evidence="2">
    <name type="scientific">marine sediment metagenome</name>
    <dbReference type="NCBI Taxonomy" id="412755"/>
    <lineage>
        <taxon>unclassified sequences</taxon>
        <taxon>metagenomes</taxon>
        <taxon>ecological metagenomes</taxon>
    </lineage>
</organism>
<accession>A0A0F8ZH14</accession>
<protein>
    <submittedName>
        <fullName evidence="2">Uncharacterized protein</fullName>
    </submittedName>
</protein>
<feature type="region of interest" description="Disordered" evidence="1">
    <location>
        <begin position="1"/>
        <end position="23"/>
    </location>
</feature>
<comment type="caution">
    <text evidence="2">The sequence shown here is derived from an EMBL/GenBank/DDBJ whole genome shotgun (WGS) entry which is preliminary data.</text>
</comment>
<sequence length="146" mass="15479">AHALADASWARGARVPGPAHQRRGHVRQLPMVRDVGSTVDRGLPGSRADEAQDLTQGGALTVLPEVSPLFQHRKEDTLMANLDLSGREPWVDELPDDFESGSPCPKCGSTNTIWGFGLTGGGMGVYGSCDDCDWFGKAPSSTEGTT</sequence>
<name>A0A0F8ZH14_9ZZZZ</name>
<gene>
    <name evidence="2" type="ORF">LCGC14_3035930</name>
</gene>
<evidence type="ECO:0000256" key="1">
    <source>
        <dbReference type="SAM" id="MobiDB-lite"/>
    </source>
</evidence>
<feature type="non-terminal residue" evidence="2">
    <location>
        <position position="1"/>
    </location>
</feature>